<evidence type="ECO:0000313" key="2">
    <source>
        <dbReference type="EMBL" id="GDY57365.1"/>
    </source>
</evidence>
<reference evidence="2 3" key="1">
    <citation type="journal article" date="2020" name="Int. J. Syst. Evol. Microbiol.">
        <title>Reclassification of Streptomyces castelarensis and Streptomyces sporoclivatus as later heterotypic synonyms of Streptomyces antimycoticus.</title>
        <authorList>
            <person name="Komaki H."/>
            <person name="Tamura T."/>
        </authorList>
    </citation>
    <scope>NUCLEOTIDE SEQUENCE [LARGE SCALE GENOMIC DNA]</scope>
    <source>
        <strain evidence="2 3">NBRC 13459</strain>
    </source>
</reference>
<accession>A0A4D4L8E2</accession>
<feature type="region of interest" description="Disordered" evidence="1">
    <location>
        <begin position="68"/>
        <end position="100"/>
    </location>
</feature>
<gene>
    <name evidence="2" type="ORF">SVIO_079880</name>
</gene>
<proteinExistence type="predicted"/>
<sequence>MGGAGGQLLQVVGDQDGGQFGVVPAQGVQALQQLLTGGQIQTGGRFVEQQQPGRGISARAISTRPRWPCDRVGQRASSFPPMPRVVSSRSARSRWSGVGR</sequence>
<dbReference type="Proteomes" id="UP000301309">
    <property type="component" value="Unassembled WGS sequence"/>
</dbReference>
<feature type="compositionally biased region" description="Low complexity" evidence="1">
    <location>
        <begin position="84"/>
        <end position="100"/>
    </location>
</feature>
<name>A0A4D4L8E2_STRVO</name>
<organism evidence="2 3">
    <name type="scientific">Streptomyces violaceusniger</name>
    <dbReference type="NCBI Taxonomy" id="68280"/>
    <lineage>
        <taxon>Bacteria</taxon>
        <taxon>Bacillati</taxon>
        <taxon>Actinomycetota</taxon>
        <taxon>Actinomycetes</taxon>
        <taxon>Kitasatosporales</taxon>
        <taxon>Streptomycetaceae</taxon>
        <taxon>Streptomyces</taxon>
        <taxon>Streptomyces violaceusniger group</taxon>
    </lineage>
</organism>
<evidence type="ECO:0000313" key="3">
    <source>
        <dbReference type="Proteomes" id="UP000301309"/>
    </source>
</evidence>
<comment type="caution">
    <text evidence="2">The sequence shown here is derived from an EMBL/GenBank/DDBJ whole genome shotgun (WGS) entry which is preliminary data.</text>
</comment>
<protein>
    <submittedName>
        <fullName evidence="2">Uncharacterized protein</fullName>
    </submittedName>
</protein>
<dbReference type="EMBL" id="BJHW01000001">
    <property type="protein sequence ID" value="GDY57365.1"/>
    <property type="molecule type" value="Genomic_DNA"/>
</dbReference>
<evidence type="ECO:0000256" key="1">
    <source>
        <dbReference type="SAM" id="MobiDB-lite"/>
    </source>
</evidence>
<keyword evidence="3" id="KW-1185">Reference proteome</keyword>
<dbReference type="AlphaFoldDB" id="A0A4D4L8E2"/>